<name>A0A841G4J1_9ACTN</name>
<feature type="transmembrane region" description="Helical" evidence="6">
    <location>
        <begin position="232"/>
        <end position="251"/>
    </location>
</feature>
<evidence type="ECO:0000256" key="1">
    <source>
        <dbReference type="ARBA" id="ARBA00004141"/>
    </source>
</evidence>
<comment type="similarity">
    <text evidence="6">Belongs to the ABC-2 integral membrane protein family.</text>
</comment>
<dbReference type="PANTHER" id="PTHR43229">
    <property type="entry name" value="NODULATION PROTEIN J"/>
    <property type="match status" value="1"/>
</dbReference>
<dbReference type="RefSeq" id="WP_184792030.1">
    <property type="nucleotide sequence ID" value="NZ_BONT01000074.1"/>
</dbReference>
<dbReference type="Pfam" id="PF01061">
    <property type="entry name" value="ABC2_membrane"/>
    <property type="match status" value="1"/>
</dbReference>
<dbReference type="InterPro" id="IPR000412">
    <property type="entry name" value="ABC_2_transport"/>
</dbReference>
<dbReference type="EMBL" id="JACHGT010000019">
    <property type="protein sequence ID" value="MBB6039030.1"/>
    <property type="molecule type" value="Genomic_DNA"/>
</dbReference>
<dbReference type="InterPro" id="IPR051784">
    <property type="entry name" value="Nod_factor_ABC_transporter"/>
</dbReference>
<evidence type="ECO:0000256" key="2">
    <source>
        <dbReference type="ARBA" id="ARBA00022692"/>
    </source>
</evidence>
<dbReference type="PROSITE" id="PS51012">
    <property type="entry name" value="ABC_TM2"/>
    <property type="match status" value="1"/>
</dbReference>
<feature type="domain" description="ABC transmembrane type-2" evidence="7">
    <location>
        <begin position="21"/>
        <end position="251"/>
    </location>
</feature>
<reference evidence="8 9" key="1">
    <citation type="submission" date="2020-08" db="EMBL/GenBank/DDBJ databases">
        <title>Genomic Encyclopedia of Type Strains, Phase IV (KMG-IV): sequencing the most valuable type-strain genomes for metagenomic binning, comparative biology and taxonomic classification.</title>
        <authorList>
            <person name="Goeker M."/>
        </authorList>
    </citation>
    <scope>NUCLEOTIDE SEQUENCE [LARGE SCALE GENOMIC DNA]</scope>
    <source>
        <strain evidence="8 9">YIM 65646</strain>
    </source>
</reference>
<gene>
    <name evidence="8" type="ORF">HNR73_006919</name>
</gene>
<accession>A0A841G4J1</accession>
<keyword evidence="6" id="KW-0813">Transport</keyword>
<protein>
    <recommendedName>
        <fullName evidence="6">Transport permease protein</fullName>
    </recommendedName>
</protein>
<dbReference type="GO" id="GO:0043190">
    <property type="term" value="C:ATP-binding cassette (ABC) transporter complex"/>
    <property type="evidence" value="ECO:0007669"/>
    <property type="project" value="InterPro"/>
</dbReference>
<keyword evidence="4 6" id="KW-0472">Membrane</keyword>
<keyword evidence="2 6" id="KW-0812">Transmembrane</keyword>
<proteinExistence type="inferred from homology"/>
<organism evidence="8 9">
    <name type="scientific">Phytomonospora endophytica</name>
    <dbReference type="NCBI Taxonomy" id="714109"/>
    <lineage>
        <taxon>Bacteria</taxon>
        <taxon>Bacillati</taxon>
        <taxon>Actinomycetota</taxon>
        <taxon>Actinomycetes</taxon>
        <taxon>Micromonosporales</taxon>
        <taxon>Micromonosporaceae</taxon>
        <taxon>Phytomonospora</taxon>
    </lineage>
</organism>
<feature type="transmembrane region" description="Helical" evidence="6">
    <location>
        <begin position="21"/>
        <end position="38"/>
    </location>
</feature>
<dbReference type="InterPro" id="IPR047817">
    <property type="entry name" value="ABC2_TM_bact-type"/>
</dbReference>
<feature type="transmembrane region" description="Helical" evidence="6">
    <location>
        <begin position="58"/>
        <end position="80"/>
    </location>
</feature>
<evidence type="ECO:0000259" key="7">
    <source>
        <dbReference type="PROSITE" id="PS51012"/>
    </source>
</evidence>
<feature type="transmembrane region" description="Helical" evidence="6">
    <location>
        <begin position="169"/>
        <end position="189"/>
    </location>
</feature>
<comment type="caution">
    <text evidence="8">The sequence shown here is derived from an EMBL/GenBank/DDBJ whole genome shotgun (WGS) entry which is preliminary data.</text>
</comment>
<keyword evidence="3 6" id="KW-1133">Transmembrane helix</keyword>
<evidence type="ECO:0000313" key="8">
    <source>
        <dbReference type="EMBL" id="MBB6039030.1"/>
    </source>
</evidence>
<dbReference type="InterPro" id="IPR013525">
    <property type="entry name" value="ABC2_TM"/>
</dbReference>
<keyword evidence="6" id="KW-1003">Cell membrane</keyword>
<dbReference type="PIRSF" id="PIRSF006648">
    <property type="entry name" value="DrrB"/>
    <property type="match status" value="1"/>
</dbReference>
<keyword evidence="9" id="KW-1185">Reference proteome</keyword>
<feature type="transmembrane region" description="Helical" evidence="6">
    <location>
        <begin position="139"/>
        <end position="162"/>
    </location>
</feature>
<dbReference type="GO" id="GO:0140359">
    <property type="term" value="F:ABC-type transporter activity"/>
    <property type="evidence" value="ECO:0007669"/>
    <property type="project" value="InterPro"/>
</dbReference>
<comment type="subcellular location">
    <subcellularLocation>
        <location evidence="6">Cell membrane</location>
        <topology evidence="6">Multi-pass membrane protein</topology>
    </subcellularLocation>
    <subcellularLocation>
        <location evidence="1">Membrane</location>
        <topology evidence="1">Multi-pass membrane protein</topology>
    </subcellularLocation>
</comment>
<dbReference type="PANTHER" id="PTHR43229:SF2">
    <property type="entry name" value="NODULATION PROTEIN J"/>
    <property type="match status" value="1"/>
</dbReference>
<evidence type="ECO:0000256" key="6">
    <source>
        <dbReference type="RuleBase" id="RU361157"/>
    </source>
</evidence>
<evidence type="ECO:0000256" key="3">
    <source>
        <dbReference type="ARBA" id="ARBA00022989"/>
    </source>
</evidence>
<feature type="transmembrane region" description="Helical" evidence="6">
    <location>
        <begin position="101"/>
        <end position="127"/>
    </location>
</feature>
<dbReference type="Proteomes" id="UP000548476">
    <property type="component" value="Unassembled WGS sequence"/>
</dbReference>
<keyword evidence="5" id="KW-0046">Antibiotic resistance</keyword>
<dbReference type="GO" id="GO:0046677">
    <property type="term" value="P:response to antibiotic"/>
    <property type="evidence" value="ECO:0007669"/>
    <property type="project" value="UniProtKB-KW"/>
</dbReference>
<evidence type="ECO:0000256" key="5">
    <source>
        <dbReference type="ARBA" id="ARBA00023251"/>
    </source>
</evidence>
<dbReference type="AlphaFoldDB" id="A0A841G4J1"/>
<evidence type="ECO:0000313" key="9">
    <source>
        <dbReference type="Proteomes" id="UP000548476"/>
    </source>
</evidence>
<sequence length="255" mass="27436">MIRQTWWLTHRQLKALARQPGVLVITLMQPVVWLFLFGNLFRRIVDLPGFGAGSYLDYLVPGIVVMNAVSANMWAGMTTIDEIERGTLDRFLTAPVRRGAIMNANVIVAAASTALQSTIIVLLGWAAGAHYPGGVFGPVALVVLSMVLGTVFTGLSNAFGMAVRQRESVIGLSIFLLLPLTFLSTAFMAESLMPGWMQGVAAANPVNWSLEAARGALAASVDWPMLLGRGGWLLALAAAMVWLSTLTFGGYQRKV</sequence>
<evidence type="ECO:0000256" key="4">
    <source>
        <dbReference type="ARBA" id="ARBA00023136"/>
    </source>
</evidence>